<comment type="caution">
    <text evidence="3">The sequence shown here is derived from an EMBL/GenBank/DDBJ whole genome shotgun (WGS) entry which is preliminary data.</text>
</comment>
<dbReference type="CDD" id="cd00093">
    <property type="entry name" value="HTH_XRE"/>
    <property type="match status" value="1"/>
</dbReference>
<gene>
    <name evidence="3" type="ORF">BG846_02185</name>
    <name evidence="2" type="ORF">K701_04420</name>
</gene>
<dbReference type="Proteomes" id="UP000731519">
    <property type="component" value="Unassembled WGS sequence"/>
</dbReference>
<dbReference type="Proteomes" id="UP000194318">
    <property type="component" value="Unassembled WGS sequence"/>
</dbReference>
<dbReference type="AlphaFoldDB" id="A0A1Y2NXC2"/>
<dbReference type="InterPro" id="IPR001387">
    <property type="entry name" value="Cro/C1-type_HTH"/>
</dbReference>
<organism evidence="3 4">
    <name type="scientific">Streptomyces fradiae ATCC 10745 = DSM 40063</name>
    <dbReference type="NCBI Taxonomy" id="1319510"/>
    <lineage>
        <taxon>Bacteria</taxon>
        <taxon>Bacillati</taxon>
        <taxon>Actinomycetota</taxon>
        <taxon>Actinomycetes</taxon>
        <taxon>Kitasatosporales</taxon>
        <taxon>Streptomycetaceae</taxon>
        <taxon>Streptomyces</taxon>
    </lineage>
</organism>
<dbReference type="Pfam" id="PF13560">
    <property type="entry name" value="HTH_31"/>
    <property type="match status" value="1"/>
</dbReference>
<dbReference type="SUPFAM" id="SSF47413">
    <property type="entry name" value="lambda repressor-like DNA-binding domains"/>
    <property type="match status" value="1"/>
</dbReference>
<evidence type="ECO:0000313" key="2">
    <source>
        <dbReference type="EMBL" id="KAF0651023.1"/>
    </source>
</evidence>
<dbReference type="EMBL" id="MIFZ01000193">
    <property type="protein sequence ID" value="OSY52175.1"/>
    <property type="molecule type" value="Genomic_DNA"/>
</dbReference>
<feature type="domain" description="HTH cro/C1-type" evidence="1">
    <location>
        <begin position="25"/>
        <end position="79"/>
    </location>
</feature>
<evidence type="ECO:0000313" key="3">
    <source>
        <dbReference type="EMBL" id="OSY52175.1"/>
    </source>
</evidence>
<evidence type="ECO:0000313" key="5">
    <source>
        <dbReference type="Proteomes" id="UP000731519"/>
    </source>
</evidence>
<reference evidence="2 5" key="1">
    <citation type="submission" date="2013-05" db="EMBL/GenBank/DDBJ databases">
        <title>Genome Sequence of Streptomyces fradiae.</title>
        <authorList>
            <person name="Kirby R."/>
        </authorList>
    </citation>
    <scope>NUCLEOTIDE SEQUENCE [LARGE SCALE GENOMIC DNA]</scope>
    <source>
        <strain evidence="2 5">ATCC 10745</strain>
    </source>
</reference>
<sequence>MDVVNNGKKPSSGSTGAAKVFGRLLRFHRERAGITMEVLGKHTSYSKSQVAMIEKGERRPKDHFVRVADEVLGAQGALLEVAQEITPSGVAAWLEDYLVEEAQAAGIHMYANHVIPGLLQSPHYAEAVFRCDVPALDEDEIETGVAARIDRQKVYHRDPRPHVTYILEKITLTRPIGGREVLKDCLLHLLDIARLPNVEIQVMPEDRTTHAGLSGPFILLETAGRRRQLVYVEGQGGRYFLSEQPLLGDLFTRHGTMRAQSMSPEDSVRLIEQVAREL</sequence>
<dbReference type="InterPro" id="IPR043917">
    <property type="entry name" value="DUF5753"/>
</dbReference>
<name>A0A1Y2NXC2_STRFR</name>
<proteinExistence type="predicted"/>
<dbReference type="InterPro" id="IPR010982">
    <property type="entry name" value="Lambda_DNA-bd_dom_sf"/>
</dbReference>
<keyword evidence="5" id="KW-1185">Reference proteome</keyword>
<evidence type="ECO:0000259" key="1">
    <source>
        <dbReference type="PROSITE" id="PS50943"/>
    </source>
</evidence>
<dbReference type="Gene3D" id="1.10.260.40">
    <property type="entry name" value="lambda repressor-like DNA-binding domains"/>
    <property type="match status" value="1"/>
</dbReference>
<reference evidence="3 4" key="2">
    <citation type="submission" date="2016-09" db="EMBL/GenBank/DDBJ databases">
        <title>Streptomyces fradiae DSM40063, a candidate organism with high potential of specific P450 cytochromes.</title>
        <authorList>
            <person name="Grumaz C."/>
            <person name="Vainshtein Y."/>
            <person name="Kirstahler P."/>
            <person name="Sohn K."/>
        </authorList>
    </citation>
    <scope>NUCLEOTIDE SEQUENCE [LARGE SCALE GENOMIC DNA]</scope>
    <source>
        <strain evidence="3 4">DSM 40063</strain>
    </source>
</reference>
<accession>A0A1Y2NXC2</accession>
<protein>
    <submittedName>
        <fullName evidence="3">Helix-turn-helix domain protein</fullName>
    </submittedName>
</protein>
<dbReference type="SMART" id="SM00530">
    <property type="entry name" value="HTH_XRE"/>
    <property type="match status" value="1"/>
</dbReference>
<dbReference type="GO" id="GO:0003677">
    <property type="term" value="F:DNA binding"/>
    <property type="evidence" value="ECO:0007669"/>
    <property type="project" value="InterPro"/>
</dbReference>
<dbReference type="EMBL" id="ASYR01000005">
    <property type="protein sequence ID" value="KAF0651023.1"/>
    <property type="molecule type" value="Genomic_DNA"/>
</dbReference>
<dbReference type="PROSITE" id="PS50943">
    <property type="entry name" value="HTH_CROC1"/>
    <property type="match status" value="1"/>
</dbReference>
<dbReference type="Pfam" id="PF19054">
    <property type="entry name" value="DUF5753"/>
    <property type="match status" value="1"/>
</dbReference>
<evidence type="ECO:0000313" key="4">
    <source>
        <dbReference type="Proteomes" id="UP000194318"/>
    </source>
</evidence>